<evidence type="ECO:0000256" key="4">
    <source>
        <dbReference type="ARBA" id="ARBA00023288"/>
    </source>
</evidence>
<proteinExistence type="predicted"/>
<dbReference type="Pfam" id="PF03724">
    <property type="entry name" value="META"/>
    <property type="match status" value="1"/>
</dbReference>
<evidence type="ECO:0000256" key="1">
    <source>
        <dbReference type="ARBA" id="ARBA00022729"/>
    </source>
</evidence>
<dbReference type="InterPro" id="IPR005184">
    <property type="entry name" value="DUF306_Meta_HslJ"/>
</dbReference>
<dbReference type="PANTHER" id="PTHR35535:SF1">
    <property type="entry name" value="HEAT SHOCK PROTEIN HSLJ"/>
    <property type="match status" value="1"/>
</dbReference>
<comment type="caution">
    <text evidence="7">The sequence shown here is derived from an EMBL/GenBank/DDBJ whole genome shotgun (WGS) entry which is preliminary data.</text>
</comment>
<keyword evidence="3" id="KW-0564">Palmitate</keyword>
<dbReference type="InterPro" id="IPR036328">
    <property type="entry name" value="MliC_sf"/>
</dbReference>
<organism evidence="7 8">
    <name type="scientific">Pseudidiomarina halophila</name>
    <dbReference type="NCBI Taxonomy" id="1449799"/>
    <lineage>
        <taxon>Bacteria</taxon>
        <taxon>Pseudomonadati</taxon>
        <taxon>Pseudomonadota</taxon>
        <taxon>Gammaproteobacteria</taxon>
        <taxon>Alteromonadales</taxon>
        <taxon>Idiomarinaceae</taxon>
        <taxon>Pseudidiomarina</taxon>
    </lineage>
</organism>
<sequence length="357" mass="39376">MIVLVILIGSISPQNQANVTRRCKCGSKQAIMASINDKETGMHALFLRRALLLSCITALLAACSPQPQNEQADQPLVYNCGALQVTTIVENNALHLSFGDQSFELQPTTSASGTRYVNADHGAEFWRKDNEAQFSTDKLALPLCVQQGTLPQQFNARGNEPFWLLKIDRQSAQLRTPGDEENFANVSRATLNDAPPFTFEVTLDATRTLRLEEGVCYDSMSGQSFPYSANFIQQDEQWSGCAGDPQRLLTGVSWKAGRATDNDATLTFSPESRISGYAGCNFFTGSYTITGEGIEFSPLAVTKRMCPPEVMADEKRVLQQLTQVSNFKVFADGTLHLQLTNGEYLQFSRYPLDLLAN</sequence>
<evidence type="ECO:0000259" key="5">
    <source>
        <dbReference type="Pfam" id="PF03724"/>
    </source>
</evidence>
<dbReference type="Gene3D" id="2.40.128.270">
    <property type="match status" value="1"/>
</dbReference>
<dbReference type="EMBL" id="PIPW01000002">
    <property type="protein sequence ID" value="RUO52730.1"/>
    <property type="molecule type" value="Genomic_DNA"/>
</dbReference>
<evidence type="ECO:0000256" key="3">
    <source>
        <dbReference type="ARBA" id="ARBA00023139"/>
    </source>
</evidence>
<feature type="domain" description="DUF306" evidence="5">
    <location>
        <begin position="257"/>
        <end position="347"/>
    </location>
</feature>
<dbReference type="OrthoDB" id="5348860at2"/>
<dbReference type="InterPro" id="IPR053147">
    <property type="entry name" value="Hsp_HslJ-like"/>
</dbReference>
<evidence type="ECO:0000313" key="7">
    <source>
        <dbReference type="EMBL" id="RUO52730.1"/>
    </source>
</evidence>
<keyword evidence="2" id="KW-0472">Membrane</keyword>
<protein>
    <recommendedName>
        <fullName evidence="9">Secreted protein containing HslJ-like protein</fullName>
    </recommendedName>
</protein>
<dbReference type="Proteomes" id="UP000287198">
    <property type="component" value="Unassembled WGS sequence"/>
</dbReference>
<keyword evidence="4" id="KW-0449">Lipoprotein</keyword>
<accession>A0A432XVH6</accession>
<dbReference type="InterPro" id="IPR038670">
    <property type="entry name" value="HslJ-like_sf"/>
</dbReference>
<keyword evidence="1" id="KW-0732">Signal</keyword>
<dbReference type="PANTHER" id="PTHR35535">
    <property type="entry name" value="HEAT SHOCK PROTEIN HSLJ"/>
    <property type="match status" value="1"/>
</dbReference>
<name>A0A432XVH6_9GAMM</name>
<keyword evidence="8" id="KW-1185">Reference proteome</keyword>
<evidence type="ECO:0008006" key="9">
    <source>
        <dbReference type="Google" id="ProtNLM"/>
    </source>
</evidence>
<reference evidence="8" key="1">
    <citation type="journal article" date="2018" name="Front. Microbiol.">
        <title>Genome-Based Analysis Reveals the Taxonomy and Diversity of the Family Idiomarinaceae.</title>
        <authorList>
            <person name="Liu Y."/>
            <person name="Lai Q."/>
            <person name="Shao Z."/>
        </authorList>
    </citation>
    <scope>NUCLEOTIDE SEQUENCE [LARGE SCALE GENOMIC DNA]</scope>
    <source>
        <strain evidence="8">BH195</strain>
    </source>
</reference>
<evidence type="ECO:0000313" key="8">
    <source>
        <dbReference type="Proteomes" id="UP000287198"/>
    </source>
</evidence>
<evidence type="ECO:0000256" key="2">
    <source>
        <dbReference type="ARBA" id="ARBA00023136"/>
    </source>
</evidence>
<feature type="domain" description="C-type lysozyme inhibitor" evidence="6">
    <location>
        <begin position="78"/>
        <end position="136"/>
    </location>
</feature>
<dbReference type="SUPFAM" id="SSF141488">
    <property type="entry name" value="YdhA-like"/>
    <property type="match status" value="1"/>
</dbReference>
<evidence type="ECO:0000259" key="6">
    <source>
        <dbReference type="Pfam" id="PF09864"/>
    </source>
</evidence>
<dbReference type="AlphaFoldDB" id="A0A432XVH6"/>
<dbReference type="Gene3D" id="2.40.128.200">
    <property type="match status" value="1"/>
</dbReference>
<dbReference type="InterPro" id="IPR018660">
    <property type="entry name" value="MliC"/>
</dbReference>
<dbReference type="Pfam" id="PF09864">
    <property type="entry name" value="MliC"/>
    <property type="match status" value="1"/>
</dbReference>
<gene>
    <name evidence="7" type="ORF">CWI69_06730</name>
</gene>